<name>A0A853C782_9ACTN</name>
<reference evidence="1 2" key="1">
    <citation type="submission" date="2020-07" db="EMBL/GenBank/DDBJ databases">
        <title>Sequencing the genomes of 1000 actinobacteria strains.</title>
        <authorList>
            <person name="Klenk H.-P."/>
        </authorList>
    </citation>
    <scope>NUCLEOTIDE SEQUENCE [LARGE SCALE GENOMIC DNA]</scope>
    <source>
        <strain evidence="1 2">DSM 103833</strain>
    </source>
</reference>
<evidence type="ECO:0000313" key="1">
    <source>
        <dbReference type="EMBL" id="NYJ03414.1"/>
    </source>
</evidence>
<proteinExistence type="predicted"/>
<dbReference type="AlphaFoldDB" id="A0A853C782"/>
<sequence>MSGVRRAWGWVASLRDGGTTPWADWTAEGEERGPWLPGAQQLELLRRVNEEAVRRGVRTDPVLVDRLLAASAPGRGRPDLLLAGAGPEPRFGPRPVDPAALPPRDLVRVASGLIAEDLVAAGEPEPQRRHWWHRRRPWAPSYRLVGHPWLVEPALADLARRGRPQREQPRHVYVLAADLETMVAQAWTARAFAEGGAGWTEWLRGLARADRLPPRADILTPARTWGARIGPERVSIVLDRTLLPRALQGSRGLAAPPEIGGAAADLARWVGPSLALLVGRDQREALLRGRLAPRLTGLGGPAVAVPTELRGWIDDRAERLRTQLTRGGYAFLGDPDLLLAPATDRDDDRCEPSEAEVLALATQVLIEPAGPVARSAKEQQ</sequence>
<evidence type="ECO:0000313" key="2">
    <source>
        <dbReference type="Proteomes" id="UP000530424"/>
    </source>
</evidence>
<dbReference type="EMBL" id="JACCFP010000001">
    <property type="protein sequence ID" value="NYJ03414.1"/>
    <property type="molecule type" value="Genomic_DNA"/>
</dbReference>
<gene>
    <name evidence="1" type="ORF">HNR19_004112</name>
</gene>
<organism evidence="1 2">
    <name type="scientific">Nocardioides thalensis</name>
    <dbReference type="NCBI Taxonomy" id="1914755"/>
    <lineage>
        <taxon>Bacteria</taxon>
        <taxon>Bacillati</taxon>
        <taxon>Actinomycetota</taxon>
        <taxon>Actinomycetes</taxon>
        <taxon>Propionibacteriales</taxon>
        <taxon>Nocardioidaceae</taxon>
        <taxon>Nocardioides</taxon>
    </lineage>
</organism>
<dbReference type="RefSeq" id="WP_179669719.1">
    <property type="nucleotide sequence ID" value="NZ_JACCFP010000001.1"/>
</dbReference>
<dbReference type="Proteomes" id="UP000530424">
    <property type="component" value="Unassembled WGS sequence"/>
</dbReference>
<accession>A0A853C782</accession>
<protein>
    <submittedName>
        <fullName evidence="1">Uncharacterized protein</fullName>
    </submittedName>
</protein>
<comment type="caution">
    <text evidence="1">The sequence shown here is derived from an EMBL/GenBank/DDBJ whole genome shotgun (WGS) entry which is preliminary data.</text>
</comment>
<keyword evidence="2" id="KW-1185">Reference proteome</keyword>